<name>A0ABY7FHY9_MYAAR</name>
<gene>
    <name evidence="2" type="ORF">MAR_015171</name>
</gene>
<keyword evidence="1" id="KW-0812">Transmembrane</keyword>
<dbReference type="Gene3D" id="1.20.1070.10">
    <property type="entry name" value="Rhodopsin 7-helix transmembrane proteins"/>
    <property type="match status" value="1"/>
</dbReference>
<keyword evidence="1" id="KW-1133">Transmembrane helix</keyword>
<protein>
    <submittedName>
        <fullName evidence="2">Uncharacterized protein</fullName>
    </submittedName>
</protein>
<dbReference type="EMBL" id="CP111023">
    <property type="protein sequence ID" value="WAR21197.1"/>
    <property type="molecule type" value="Genomic_DNA"/>
</dbReference>
<evidence type="ECO:0000313" key="2">
    <source>
        <dbReference type="EMBL" id="WAR21197.1"/>
    </source>
</evidence>
<organism evidence="2 3">
    <name type="scientific">Mya arenaria</name>
    <name type="common">Soft-shell clam</name>
    <dbReference type="NCBI Taxonomy" id="6604"/>
    <lineage>
        <taxon>Eukaryota</taxon>
        <taxon>Metazoa</taxon>
        <taxon>Spiralia</taxon>
        <taxon>Lophotrochozoa</taxon>
        <taxon>Mollusca</taxon>
        <taxon>Bivalvia</taxon>
        <taxon>Autobranchia</taxon>
        <taxon>Heteroconchia</taxon>
        <taxon>Euheterodonta</taxon>
        <taxon>Imparidentia</taxon>
        <taxon>Neoheterodontei</taxon>
        <taxon>Myida</taxon>
        <taxon>Myoidea</taxon>
        <taxon>Myidae</taxon>
        <taxon>Mya</taxon>
    </lineage>
</organism>
<keyword evidence="1" id="KW-0472">Membrane</keyword>
<feature type="transmembrane region" description="Helical" evidence="1">
    <location>
        <begin position="78"/>
        <end position="95"/>
    </location>
</feature>
<proteinExistence type="predicted"/>
<evidence type="ECO:0000256" key="1">
    <source>
        <dbReference type="SAM" id="Phobius"/>
    </source>
</evidence>
<keyword evidence="3" id="KW-1185">Reference proteome</keyword>
<evidence type="ECO:0000313" key="3">
    <source>
        <dbReference type="Proteomes" id="UP001164746"/>
    </source>
</evidence>
<dbReference type="Proteomes" id="UP001164746">
    <property type="component" value="Chromosome 12"/>
</dbReference>
<accession>A0ABY7FHY9</accession>
<feature type="transmembrane region" description="Helical" evidence="1">
    <location>
        <begin position="20"/>
        <end position="43"/>
    </location>
</feature>
<sequence length="97" mass="10526">MITAAPPTNQTSDIALPNIILTGGSSALSIVGALFIFCSYSFIPPEKRVQNCSGHVKTEEEWLCKTQSILTTASNMSSFLWTLVIAVHLWASVVLQE</sequence>
<reference evidence="2" key="1">
    <citation type="submission" date="2022-11" db="EMBL/GenBank/DDBJ databases">
        <title>Centuries of genome instability and evolution in soft-shell clam transmissible cancer (bioRxiv).</title>
        <authorList>
            <person name="Hart S.F.M."/>
            <person name="Yonemitsu M.A."/>
            <person name="Giersch R.M."/>
            <person name="Beal B.F."/>
            <person name="Arriagada G."/>
            <person name="Davis B.W."/>
            <person name="Ostrander E.A."/>
            <person name="Goff S.P."/>
            <person name="Metzger M.J."/>
        </authorList>
    </citation>
    <scope>NUCLEOTIDE SEQUENCE</scope>
    <source>
        <strain evidence="2">MELC-2E11</strain>
        <tissue evidence="2">Siphon/mantle</tissue>
    </source>
</reference>